<name>A0A519BDF8_9DELT</name>
<feature type="transmembrane region" description="Helical" evidence="2">
    <location>
        <begin position="123"/>
        <end position="144"/>
    </location>
</feature>
<feature type="coiled-coil region" evidence="1">
    <location>
        <begin position="2"/>
        <end position="36"/>
    </location>
</feature>
<evidence type="ECO:0000256" key="1">
    <source>
        <dbReference type="SAM" id="Coils"/>
    </source>
</evidence>
<gene>
    <name evidence="3" type="ORF">EVJ47_03130</name>
</gene>
<dbReference type="Proteomes" id="UP000320813">
    <property type="component" value="Unassembled WGS sequence"/>
</dbReference>
<sequence>MFESYKLKKAKAKLEINEVKKQLNEIEAQKEKERWDRMPLWERNIKTEMLLAKYSVPKNKEHTPKYSAIMAGIWLVIISGGVILIGDAIIWTMPPSPPHSPYITHSYATIAFSSMFNSSGFKVAFGVIDLLIAIFAYIEIYYIYRRGYGHY</sequence>
<feature type="transmembrane region" description="Helical" evidence="2">
    <location>
        <begin position="68"/>
        <end position="91"/>
    </location>
</feature>
<organism evidence="3 4">
    <name type="scientific">Candidatus Acidulodesulfobacterium ferriphilum</name>
    <dbReference type="NCBI Taxonomy" id="2597223"/>
    <lineage>
        <taxon>Bacteria</taxon>
        <taxon>Deltaproteobacteria</taxon>
        <taxon>Candidatus Acidulodesulfobacterales</taxon>
        <taxon>Candidatus Acidulodesulfobacterium</taxon>
    </lineage>
</organism>
<comment type="caution">
    <text evidence="3">The sequence shown here is derived from an EMBL/GenBank/DDBJ whole genome shotgun (WGS) entry which is preliminary data.</text>
</comment>
<evidence type="ECO:0000256" key="2">
    <source>
        <dbReference type="SAM" id="Phobius"/>
    </source>
</evidence>
<dbReference type="EMBL" id="SGBD01000001">
    <property type="protein sequence ID" value="RZD15278.1"/>
    <property type="molecule type" value="Genomic_DNA"/>
</dbReference>
<proteinExistence type="predicted"/>
<evidence type="ECO:0000313" key="4">
    <source>
        <dbReference type="Proteomes" id="UP000320813"/>
    </source>
</evidence>
<evidence type="ECO:0000313" key="3">
    <source>
        <dbReference type="EMBL" id="RZD15278.1"/>
    </source>
</evidence>
<keyword evidence="1" id="KW-0175">Coiled coil</keyword>
<dbReference type="AlphaFoldDB" id="A0A519BDF8"/>
<keyword evidence="2" id="KW-0472">Membrane</keyword>
<accession>A0A519BDF8</accession>
<reference evidence="3 4" key="1">
    <citation type="submission" date="2019-01" db="EMBL/GenBank/DDBJ databases">
        <title>Insights into ecological role of a new deltaproteobacterial order Candidatus Sinidesulfobacterales (Sva0485) by metagenomics and metatranscriptomics.</title>
        <authorList>
            <person name="Tan S."/>
            <person name="Liu J."/>
            <person name="Fang Y."/>
            <person name="Hedlund B.P."/>
            <person name="Lian Z.H."/>
            <person name="Huang L.Y."/>
            <person name="Li J.T."/>
            <person name="Huang L.N."/>
            <person name="Li W.J."/>
            <person name="Jiang H.C."/>
            <person name="Dong H.L."/>
            <person name="Shu W.S."/>
        </authorList>
    </citation>
    <scope>NUCLEOTIDE SEQUENCE [LARGE SCALE GENOMIC DNA]</scope>
    <source>
        <strain evidence="3">AP3</strain>
    </source>
</reference>
<keyword evidence="2" id="KW-0812">Transmembrane</keyword>
<keyword evidence="2" id="KW-1133">Transmembrane helix</keyword>
<protein>
    <submittedName>
        <fullName evidence="3">Uncharacterized protein</fullName>
    </submittedName>
</protein>